<keyword evidence="1" id="KW-0472">Membrane</keyword>
<reference evidence="3" key="1">
    <citation type="journal article" date="2019" name="Int. J. Syst. Evol. Microbiol.">
        <title>The Global Catalogue of Microorganisms (GCM) 10K type strain sequencing project: providing services to taxonomists for standard genome sequencing and annotation.</title>
        <authorList>
            <consortium name="The Broad Institute Genomics Platform"/>
            <consortium name="The Broad Institute Genome Sequencing Center for Infectious Disease"/>
            <person name="Wu L."/>
            <person name="Ma J."/>
        </authorList>
    </citation>
    <scope>NUCLEOTIDE SEQUENCE [LARGE SCALE GENOMIC DNA]</scope>
    <source>
        <strain evidence="3">CCUG 63246</strain>
    </source>
</reference>
<proteinExistence type="predicted"/>
<evidence type="ECO:0000256" key="1">
    <source>
        <dbReference type="SAM" id="Phobius"/>
    </source>
</evidence>
<sequence length="90" mass="10682">MHGSLGHFKATLQRKMERKAKAEGRFDKKRLKYKASENKAEFNFPVLTKSEIDKVKREIRNKMRREKLLNSVLVFAVFLGLLLAFYFLLY</sequence>
<evidence type="ECO:0000313" key="3">
    <source>
        <dbReference type="Proteomes" id="UP001597163"/>
    </source>
</evidence>
<evidence type="ECO:0008006" key="4">
    <source>
        <dbReference type="Google" id="ProtNLM"/>
    </source>
</evidence>
<dbReference type="EMBL" id="JBHTLJ010000002">
    <property type="protein sequence ID" value="MFD1161935.1"/>
    <property type="molecule type" value="Genomic_DNA"/>
</dbReference>
<feature type="transmembrane region" description="Helical" evidence="1">
    <location>
        <begin position="68"/>
        <end position="89"/>
    </location>
</feature>
<accession>A0ABW3RA16</accession>
<organism evidence="2 3">
    <name type="scientific">Hwangdonia seohaensis</name>
    <dbReference type="NCBI Taxonomy" id="1240727"/>
    <lineage>
        <taxon>Bacteria</taxon>
        <taxon>Pseudomonadati</taxon>
        <taxon>Bacteroidota</taxon>
        <taxon>Flavobacteriia</taxon>
        <taxon>Flavobacteriales</taxon>
        <taxon>Flavobacteriaceae</taxon>
        <taxon>Hwangdonia</taxon>
    </lineage>
</organism>
<keyword evidence="1" id="KW-1133">Transmembrane helix</keyword>
<keyword evidence="1" id="KW-0812">Transmembrane</keyword>
<name>A0ABW3RA16_9FLAO</name>
<comment type="caution">
    <text evidence="2">The sequence shown here is derived from an EMBL/GenBank/DDBJ whole genome shotgun (WGS) entry which is preliminary data.</text>
</comment>
<gene>
    <name evidence="2" type="ORF">ACFQ2E_05875</name>
</gene>
<dbReference type="RefSeq" id="WP_311937752.1">
    <property type="nucleotide sequence ID" value="NZ_JAVSCK010000002.1"/>
</dbReference>
<keyword evidence="3" id="KW-1185">Reference proteome</keyword>
<protein>
    <recommendedName>
        <fullName evidence="4">Coiled-coil domain-containing protein 167</fullName>
    </recommendedName>
</protein>
<evidence type="ECO:0000313" key="2">
    <source>
        <dbReference type="EMBL" id="MFD1161935.1"/>
    </source>
</evidence>
<dbReference type="Proteomes" id="UP001597163">
    <property type="component" value="Unassembled WGS sequence"/>
</dbReference>